<keyword evidence="1" id="KW-0479">Metal-binding</keyword>
<dbReference type="PANTHER" id="PTHR40068:SF1">
    <property type="entry name" value="TRANSCRIPTION REPRESSOR NIAR-RELATED"/>
    <property type="match status" value="1"/>
</dbReference>
<dbReference type="KEGG" id="fcz:IMF26_08210"/>
<feature type="binding site" evidence="1">
    <location>
        <position position="146"/>
    </location>
    <ligand>
        <name>Ni(2+)</name>
        <dbReference type="ChEBI" id="CHEBI:49786"/>
    </ligand>
</feature>
<dbReference type="InterPro" id="IPR036390">
    <property type="entry name" value="WH_DNA-bd_sf"/>
</dbReference>
<dbReference type="GO" id="GO:0046872">
    <property type="term" value="F:metal ion binding"/>
    <property type="evidence" value="ECO:0007669"/>
    <property type="project" value="UniProtKB-KW"/>
</dbReference>
<dbReference type="InterPro" id="IPR013196">
    <property type="entry name" value="HTH_11"/>
</dbReference>
<dbReference type="SUPFAM" id="SSF46785">
    <property type="entry name" value="Winged helix' DNA-binding domain"/>
    <property type="match status" value="1"/>
</dbReference>
<dbReference type="PIRSF" id="PIRSF037847">
    <property type="entry name" value="NiaR"/>
    <property type="match status" value="1"/>
</dbReference>
<dbReference type="Gene3D" id="3.30.1340.20">
    <property type="entry name" value="3H domain"/>
    <property type="match status" value="1"/>
</dbReference>
<evidence type="ECO:0000259" key="2">
    <source>
        <dbReference type="Pfam" id="PF02829"/>
    </source>
</evidence>
<dbReference type="InterPro" id="IPR035922">
    <property type="entry name" value="3H_dom_sf"/>
</dbReference>
<name>A0AAT9LF74_9FIRM</name>
<keyword evidence="1" id="KW-0533">Nickel</keyword>
<dbReference type="Gene3D" id="1.10.10.10">
    <property type="entry name" value="Winged helix-like DNA-binding domain superfamily/Winged helix DNA-binding domain"/>
    <property type="match status" value="1"/>
</dbReference>
<dbReference type="Pfam" id="PF02829">
    <property type="entry name" value="3H"/>
    <property type="match status" value="1"/>
</dbReference>
<proteinExistence type="predicted"/>
<dbReference type="Pfam" id="PF08279">
    <property type="entry name" value="HTH_11"/>
    <property type="match status" value="1"/>
</dbReference>
<accession>A0AAT9LF74</accession>
<gene>
    <name evidence="4" type="ORF">IMF26_08210</name>
</gene>
<dbReference type="InterPro" id="IPR004173">
    <property type="entry name" value="3H_domain"/>
</dbReference>
<feature type="binding site" evidence="1">
    <location>
        <position position="77"/>
    </location>
    <ligand>
        <name>Ni(2+)</name>
        <dbReference type="ChEBI" id="CHEBI:49786"/>
    </ligand>
</feature>
<organism evidence="4">
    <name type="scientific">Candidatus Fermentithermobacillus carboniphilus</name>
    <dbReference type="NCBI Taxonomy" id="3085328"/>
    <lineage>
        <taxon>Bacteria</taxon>
        <taxon>Bacillati</taxon>
        <taxon>Bacillota</taxon>
        <taxon>Candidatus Fermentithermobacillia</taxon>
        <taxon>Candidatus Fermentithermobacillales</taxon>
        <taxon>Candidatus Fermentithermobacillaceae</taxon>
        <taxon>Candidatus Fermentithermobacillus</taxon>
    </lineage>
</organism>
<feature type="binding site" evidence="1">
    <location>
        <position position="85"/>
    </location>
    <ligand>
        <name>Ni(2+)</name>
        <dbReference type="ChEBI" id="CHEBI:49786"/>
    </ligand>
</feature>
<sequence>MDASSRRNALLEILAGSKEPVTGSSLASRLGVTRQVIVQDIAVLRAQGKEILATPRGYTILSSDRTPGITKLVAVRHSRSETREELYSMVDLGLEVVDVIVDHPVYGQLTGQLSLSTRKDVDDFIKTIEETRAGLLSSLTGGVHLHTVKGRDKSQFDKLEETLREKGFLLTE</sequence>
<evidence type="ECO:0000313" key="4">
    <source>
        <dbReference type="EMBL" id="QUL99655.1"/>
    </source>
</evidence>
<protein>
    <submittedName>
        <fullName evidence="4">Transcription repressor NadR</fullName>
    </submittedName>
</protein>
<dbReference type="InterPro" id="IPR036388">
    <property type="entry name" value="WH-like_DNA-bd_sf"/>
</dbReference>
<reference evidence="4" key="1">
    <citation type="submission" date="2020-10" db="EMBL/GenBank/DDBJ databases">
        <authorList>
            <person name="Kadnikov V."/>
            <person name="Beletsky A.V."/>
            <person name="Mardanov A.V."/>
            <person name="Karnachuk O.V."/>
            <person name="Ravin N.V."/>
        </authorList>
    </citation>
    <scope>NUCLEOTIDE SEQUENCE</scope>
    <source>
        <strain evidence="4">Bu02</strain>
    </source>
</reference>
<feature type="domain" description="Helix-turn-helix type 11" evidence="3">
    <location>
        <begin position="6"/>
        <end position="58"/>
    </location>
</feature>
<reference evidence="4" key="2">
    <citation type="journal article" date="2023" name="Biology">
        <title>Prokaryotic Life Associated with Coal-Fire Gas Vents Revealed by Metagenomics.</title>
        <authorList>
            <person name="Kadnikov V.V."/>
            <person name="Mardanov A.V."/>
            <person name="Beletsky A.V."/>
            <person name="Karnachuk O.V."/>
            <person name="Ravin N.V."/>
        </authorList>
    </citation>
    <scope>NUCLEOTIDE SEQUENCE</scope>
    <source>
        <strain evidence="4">Bu02</strain>
    </source>
</reference>
<dbReference type="PANTHER" id="PTHR40068">
    <property type="entry name" value="TRANSCRIPTION REPRESSOR NIAR-RELATED"/>
    <property type="match status" value="1"/>
</dbReference>
<dbReference type="AlphaFoldDB" id="A0AAT9LF74"/>
<evidence type="ECO:0000259" key="3">
    <source>
        <dbReference type="Pfam" id="PF08279"/>
    </source>
</evidence>
<feature type="domain" description="3H" evidence="2">
    <location>
        <begin position="73"/>
        <end position="169"/>
    </location>
</feature>
<dbReference type="EMBL" id="CP062796">
    <property type="protein sequence ID" value="QUL99655.1"/>
    <property type="molecule type" value="Genomic_DNA"/>
</dbReference>
<dbReference type="SUPFAM" id="SSF75500">
    <property type="entry name" value="Putative transcriptional regulator TM1602, C-terminal domain"/>
    <property type="match status" value="1"/>
</dbReference>
<dbReference type="InterPro" id="IPR026043">
    <property type="entry name" value="NadR"/>
</dbReference>
<evidence type="ECO:0000256" key="1">
    <source>
        <dbReference type="PIRSR" id="PIRSR037847-1"/>
    </source>
</evidence>
<feature type="binding site" evidence="1">
    <location>
        <position position="144"/>
    </location>
    <ligand>
        <name>Ni(2+)</name>
        <dbReference type="ChEBI" id="CHEBI:49786"/>
    </ligand>
</feature>